<dbReference type="Gene3D" id="2.180.10.10">
    <property type="entry name" value="RHS repeat-associated core"/>
    <property type="match status" value="1"/>
</dbReference>
<evidence type="ECO:0000313" key="1">
    <source>
        <dbReference type="EMBL" id="VEE10636.1"/>
    </source>
</evidence>
<dbReference type="EMBL" id="LR134289">
    <property type="protein sequence ID" value="VEE10636.1"/>
    <property type="molecule type" value="Genomic_DNA"/>
</dbReference>
<protein>
    <submittedName>
        <fullName evidence="1">RHS Repeat</fullName>
    </submittedName>
</protein>
<dbReference type="OrthoDB" id="9814627at2"/>
<proteinExistence type="predicted"/>
<reference evidence="1 2" key="1">
    <citation type="submission" date="2018-12" db="EMBL/GenBank/DDBJ databases">
        <authorList>
            <consortium name="Pathogen Informatics"/>
        </authorList>
    </citation>
    <scope>NUCLEOTIDE SEQUENCE [LARGE SCALE GENOMIC DNA]</scope>
    <source>
        <strain evidence="1 2">NCTC11432</strain>
    </source>
</reference>
<evidence type="ECO:0000313" key="2">
    <source>
        <dbReference type="Proteomes" id="UP000279227"/>
    </source>
</evidence>
<sequence length="932" mass="105506">MQIMKKIFLLVICILSFNIYYSQSQSHNVGVTQPVPSVSSLTTYKNVPVSLQTGVPNILYPLINLPTNNKFVNINLGLSYHVGNISKDSWVSEVGKGWSILGSGVVSREILYDFDEVFDDATFHHYIKNEFDDIYNFNIPGESGKFRIVRNVAGNTFGIIALSPYTSKIEYTRTDNSATLILDSFTITSDEGIKYKFQDYNISMMNVWSWDHPNLGSYYVDKTYRSAFYLTSILDENDQELVKYTYLKDIKYITGTQTAESQTNKLSRIDVKDRGIVEINYTKNKFVNKKNDIFSIDNIILKNTRNAFIKKYKFNYSYNSDRTLDSFTQVDSYENDIEKTSFDYQGYSLPSGGSQSYFNKLRIKLPTGGVSEYNFEEIPYAFKDSLTTVMPPQVDIANISFNQFNANTKKYFFTIPQDKALNIEIYANQISGYPWSLTFFKKVGDNYNIMPYTVGPVVDADPNYPTVQSRTLTAGEYYITLSSAVPNATFSGSVNFRAFYYDGTPSEVTIKVPTASALRIKNIKSFDLDYNNVNDASVPSGIEEYEYNTFDDPDVSSGYFVDGGSVLGKSESGVVPANPVTIYKNVKVSHGNNTGYTKYYFKTVDAYPTQPTEEPNRPLWPNYNIMREGLLDKKEVYNATNQKQTEDNFDYTFEEFPGPRYLVTPINLGANFFLKTAWIKNQKVTSKSIFNSGSIQTTTETVKNTSNYKTSLERNTSFDGSIQETTYKYALDKNNQKLIDANMVGLPLDITTIVKKNASDTGKLLSRTETKYDNPGNKYPSSAVSYDSQNSVASEVIFSRYDAKGNLEEYTTKDGITVSVVWGYNKTQPIAKIEGAAYSQIAPYVSDIISKSDMAIVSEQDLQNSLDAFRNNTNLSNYQVTTYLFDSLNRMKTMTPPTGVRAVYQYDAAGRLQKIEDETGKALKKYEYNYGH</sequence>
<dbReference type="KEGG" id="cgle:NCTC11432_04260"/>
<gene>
    <name evidence="1" type="ORF">NCTC11432_04260</name>
</gene>
<dbReference type="AlphaFoldDB" id="A0A448B7Y5"/>
<accession>A0A448B7Y5</accession>
<name>A0A448B7Y5_CHRGE</name>
<dbReference type="STRING" id="525257.HMPREF0204_11448"/>
<dbReference type="Proteomes" id="UP000279227">
    <property type="component" value="Chromosome"/>
</dbReference>
<organism evidence="1 2">
    <name type="scientific">Chryseobacterium gleum</name>
    <name type="common">Flavobacterium gleum</name>
    <dbReference type="NCBI Taxonomy" id="250"/>
    <lineage>
        <taxon>Bacteria</taxon>
        <taxon>Pseudomonadati</taxon>
        <taxon>Bacteroidota</taxon>
        <taxon>Flavobacteriia</taxon>
        <taxon>Flavobacteriales</taxon>
        <taxon>Weeksellaceae</taxon>
        <taxon>Chryseobacterium group</taxon>
        <taxon>Chryseobacterium</taxon>
    </lineage>
</organism>